<reference evidence="1 2" key="1">
    <citation type="submission" date="2020-07" db="EMBL/GenBank/DDBJ databases">
        <title>The draft genome sequence of Maribacter polysiphoniae KCTC 22021.</title>
        <authorList>
            <person name="Mu L."/>
        </authorList>
    </citation>
    <scope>NUCLEOTIDE SEQUENCE [LARGE SCALE GENOMIC DNA]</scope>
    <source>
        <strain evidence="1 2">KCTC 22021</strain>
    </source>
</reference>
<accession>A0ABR7W4S9</accession>
<evidence type="ECO:0000313" key="2">
    <source>
        <dbReference type="Proteomes" id="UP000651837"/>
    </source>
</evidence>
<organism evidence="1 2">
    <name type="scientific">Maribacter polysiphoniae</name>
    <dbReference type="NCBI Taxonomy" id="429344"/>
    <lineage>
        <taxon>Bacteria</taxon>
        <taxon>Pseudomonadati</taxon>
        <taxon>Bacteroidota</taxon>
        <taxon>Flavobacteriia</taxon>
        <taxon>Flavobacteriales</taxon>
        <taxon>Flavobacteriaceae</taxon>
        <taxon>Maribacter</taxon>
    </lineage>
</organism>
<name>A0ABR7W4S9_9FLAO</name>
<protein>
    <recommendedName>
        <fullName evidence="3">Peptide deformylase</fullName>
    </recommendedName>
</protein>
<evidence type="ECO:0000313" key="1">
    <source>
        <dbReference type="EMBL" id="MBD1263158.1"/>
    </source>
</evidence>
<sequence>MSTIYKPQLKMITPTIIPRPKEKIMTNKDAIIDTMKKANNDTGSPNIIARFLIFL</sequence>
<keyword evidence="2" id="KW-1185">Reference proteome</keyword>
<gene>
    <name evidence="1" type="ORF">HZY62_21395</name>
</gene>
<dbReference type="RefSeq" id="WP_170117922.1">
    <property type="nucleotide sequence ID" value="NZ_JACWLN010000019.1"/>
</dbReference>
<evidence type="ECO:0008006" key="3">
    <source>
        <dbReference type="Google" id="ProtNLM"/>
    </source>
</evidence>
<dbReference type="Proteomes" id="UP000651837">
    <property type="component" value="Unassembled WGS sequence"/>
</dbReference>
<comment type="caution">
    <text evidence="1">The sequence shown here is derived from an EMBL/GenBank/DDBJ whole genome shotgun (WGS) entry which is preliminary data.</text>
</comment>
<proteinExistence type="predicted"/>
<dbReference type="EMBL" id="JACWLN010000019">
    <property type="protein sequence ID" value="MBD1263158.1"/>
    <property type="molecule type" value="Genomic_DNA"/>
</dbReference>